<dbReference type="AlphaFoldDB" id="A6HK87"/>
<dbReference type="Proteomes" id="UP000234681">
    <property type="component" value="Chromosome 10"/>
</dbReference>
<reference evidence="1 2" key="1">
    <citation type="submission" date="2005-07" db="EMBL/GenBank/DDBJ databases">
        <authorList>
            <person name="Mural R.J."/>
            <person name="Li P.W."/>
            <person name="Adams M.D."/>
            <person name="Amanatides P.G."/>
            <person name="Baden-Tillson H."/>
            <person name="Barnstead M."/>
            <person name="Chin S.H."/>
            <person name="Dew I."/>
            <person name="Evans C.A."/>
            <person name="Ferriera S."/>
            <person name="Flanigan M."/>
            <person name="Fosler C."/>
            <person name="Glodek A."/>
            <person name="Gu Z."/>
            <person name="Holt R.A."/>
            <person name="Jennings D."/>
            <person name="Kraft C.L."/>
            <person name="Lu F."/>
            <person name="Nguyen T."/>
            <person name="Nusskern D.R."/>
            <person name="Pfannkoch C.M."/>
            <person name="Sitter C."/>
            <person name="Sutton G.G."/>
            <person name="Venter J.C."/>
            <person name="Wang Z."/>
            <person name="Woodage T."/>
            <person name="Zheng X.H."/>
            <person name="Zhong F."/>
        </authorList>
    </citation>
    <scope>NUCLEOTIDE SEQUENCE [LARGE SCALE GENOMIC DNA]</scope>
    <source>
        <strain>BN</strain>
        <strain evidence="2">Sprague-Dawley</strain>
    </source>
</reference>
<proteinExistence type="predicted"/>
<sequence>MRVSPWCVMCDSMLLKESEMEFKTSTRLCTRKQAGDLSLPTLESKGEPVRLDP</sequence>
<evidence type="ECO:0000313" key="1">
    <source>
        <dbReference type="EMBL" id="EDM06442.1"/>
    </source>
</evidence>
<name>A6HK87_RAT</name>
<gene>
    <name evidence="1" type="ORF">rCG_33195</name>
</gene>
<protein>
    <submittedName>
        <fullName evidence="1">RCG33195</fullName>
    </submittedName>
</protein>
<organism evidence="1 2">
    <name type="scientific">Rattus norvegicus</name>
    <name type="common">Rat</name>
    <dbReference type="NCBI Taxonomy" id="10116"/>
    <lineage>
        <taxon>Eukaryota</taxon>
        <taxon>Metazoa</taxon>
        <taxon>Chordata</taxon>
        <taxon>Craniata</taxon>
        <taxon>Vertebrata</taxon>
        <taxon>Euteleostomi</taxon>
        <taxon>Mammalia</taxon>
        <taxon>Eutheria</taxon>
        <taxon>Euarchontoglires</taxon>
        <taxon>Glires</taxon>
        <taxon>Rodentia</taxon>
        <taxon>Myomorpha</taxon>
        <taxon>Muroidea</taxon>
        <taxon>Muridae</taxon>
        <taxon>Murinae</taxon>
        <taxon>Rattus</taxon>
    </lineage>
</organism>
<accession>A6HK87</accession>
<evidence type="ECO:0000313" key="2">
    <source>
        <dbReference type="Proteomes" id="UP000234681"/>
    </source>
</evidence>
<dbReference type="EMBL" id="CH473948">
    <property type="protein sequence ID" value="EDM06442.1"/>
    <property type="molecule type" value="Genomic_DNA"/>
</dbReference>